<dbReference type="GO" id="GO:0035556">
    <property type="term" value="P:intracellular signal transduction"/>
    <property type="evidence" value="ECO:0007669"/>
    <property type="project" value="InterPro"/>
</dbReference>
<dbReference type="SMART" id="SM00044">
    <property type="entry name" value="CYCc"/>
    <property type="match status" value="1"/>
</dbReference>
<evidence type="ECO:0000256" key="7">
    <source>
        <dbReference type="ARBA" id="ARBA00023239"/>
    </source>
</evidence>
<evidence type="ECO:0000256" key="6">
    <source>
        <dbReference type="ARBA" id="ARBA00023170"/>
    </source>
</evidence>
<name>A0A2K3D3W8_CHLRE</name>
<dbReference type="GO" id="GO:0005886">
    <property type="term" value="C:plasma membrane"/>
    <property type="evidence" value="ECO:0000318"/>
    <property type="project" value="GO_Central"/>
</dbReference>
<comment type="subcellular location">
    <subcellularLocation>
        <location evidence="1">Membrane</location>
    </subcellularLocation>
</comment>
<feature type="region of interest" description="Disordered" evidence="9">
    <location>
        <begin position="1068"/>
        <end position="1096"/>
    </location>
</feature>
<feature type="transmembrane region" description="Helical" evidence="10">
    <location>
        <begin position="1757"/>
        <end position="1779"/>
    </location>
</feature>
<feature type="region of interest" description="Disordered" evidence="9">
    <location>
        <begin position="1499"/>
        <end position="1523"/>
    </location>
</feature>
<evidence type="ECO:0000313" key="12">
    <source>
        <dbReference type="EMBL" id="PNW75234.1"/>
    </source>
</evidence>
<feature type="transmembrane region" description="Helical" evidence="10">
    <location>
        <begin position="94"/>
        <end position="119"/>
    </location>
</feature>
<evidence type="ECO:0000256" key="10">
    <source>
        <dbReference type="SAM" id="Phobius"/>
    </source>
</evidence>
<feature type="transmembrane region" description="Helical" evidence="10">
    <location>
        <begin position="1645"/>
        <end position="1664"/>
    </location>
</feature>
<dbReference type="CDD" id="cd07302">
    <property type="entry name" value="CHD"/>
    <property type="match status" value="1"/>
</dbReference>
<dbReference type="PROSITE" id="PS00452">
    <property type="entry name" value="GUANYLATE_CYCLASE_1"/>
    <property type="match status" value="1"/>
</dbReference>
<feature type="compositionally biased region" description="Gly residues" evidence="9">
    <location>
        <begin position="2450"/>
        <end position="2473"/>
    </location>
</feature>
<dbReference type="GO" id="GO:0006182">
    <property type="term" value="P:cGMP biosynthetic process"/>
    <property type="evidence" value="ECO:0000318"/>
    <property type="project" value="GO_Central"/>
</dbReference>
<feature type="transmembrane region" description="Helical" evidence="10">
    <location>
        <begin position="1925"/>
        <end position="1944"/>
    </location>
</feature>
<feature type="domain" description="Guanylate cyclase" evidence="11">
    <location>
        <begin position="2508"/>
        <end position="2637"/>
    </location>
</feature>
<keyword evidence="2 10" id="KW-0812">Transmembrane</keyword>
<dbReference type="SUPFAM" id="SSF55073">
    <property type="entry name" value="Nucleotide cyclase"/>
    <property type="match status" value="1"/>
</dbReference>
<reference evidence="12 13" key="1">
    <citation type="journal article" date="2007" name="Science">
        <title>The Chlamydomonas genome reveals the evolution of key animal and plant functions.</title>
        <authorList>
            <person name="Merchant S.S."/>
            <person name="Prochnik S.E."/>
            <person name="Vallon O."/>
            <person name="Harris E.H."/>
            <person name="Karpowicz S.J."/>
            <person name="Witman G.B."/>
            <person name="Terry A."/>
            <person name="Salamov A."/>
            <person name="Fritz-Laylin L.K."/>
            <person name="Marechal-Drouard L."/>
            <person name="Marshall W.F."/>
            <person name="Qu L.H."/>
            <person name="Nelson D.R."/>
            <person name="Sanderfoot A.A."/>
            <person name="Spalding M.H."/>
            <person name="Kapitonov V.V."/>
            <person name="Ren Q."/>
            <person name="Ferris P."/>
            <person name="Lindquist E."/>
            <person name="Shapiro H."/>
            <person name="Lucas S.M."/>
            <person name="Grimwood J."/>
            <person name="Schmutz J."/>
            <person name="Cardol P."/>
            <person name="Cerutti H."/>
            <person name="Chanfreau G."/>
            <person name="Chen C.L."/>
            <person name="Cognat V."/>
            <person name="Croft M.T."/>
            <person name="Dent R."/>
            <person name="Dutcher S."/>
            <person name="Fernandez E."/>
            <person name="Fukuzawa H."/>
            <person name="Gonzalez-Ballester D."/>
            <person name="Gonzalez-Halphen D."/>
            <person name="Hallmann A."/>
            <person name="Hanikenne M."/>
            <person name="Hippler M."/>
            <person name="Inwood W."/>
            <person name="Jabbari K."/>
            <person name="Kalanon M."/>
            <person name="Kuras R."/>
            <person name="Lefebvre P.A."/>
            <person name="Lemaire S.D."/>
            <person name="Lobanov A.V."/>
            <person name="Lohr M."/>
            <person name="Manuell A."/>
            <person name="Meier I."/>
            <person name="Mets L."/>
            <person name="Mittag M."/>
            <person name="Mittelmeier T."/>
            <person name="Moroney J.V."/>
            <person name="Moseley J."/>
            <person name="Napoli C."/>
            <person name="Nedelcu A.M."/>
            <person name="Niyogi K."/>
            <person name="Novoselov S.V."/>
            <person name="Paulsen I.T."/>
            <person name="Pazour G."/>
            <person name="Purton S."/>
            <person name="Ral J.P."/>
            <person name="Riano-Pachon D.M."/>
            <person name="Riekhof W."/>
            <person name="Rymarquis L."/>
            <person name="Schroda M."/>
            <person name="Stern D."/>
            <person name="Umen J."/>
            <person name="Willows R."/>
            <person name="Wilson N."/>
            <person name="Zimmer S.L."/>
            <person name="Allmer J."/>
            <person name="Balk J."/>
            <person name="Bisova K."/>
            <person name="Chen C.J."/>
            <person name="Elias M."/>
            <person name="Gendler K."/>
            <person name="Hauser C."/>
            <person name="Lamb M.R."/>
            <person name="Ledford H."/>
            <person name="Long J.C."/>
            <person name="Minagawa J."/>
            <person name="Page M.D."/>
            <person name="Pan J."/>
            <person name="Pootakham W."/>
            <person name="Roje S."/>
            <person name="Rose A."/>
            <person name="Stahlberg E."/>
            <person name="Terauchi A.M."/>
            <person name="Yang P."/>
            <person name="Ball S."/>
            <person name="Bowler C."/>
            <person name="Dieckmann C.L."/>
            <person name="Gladyshev V.N."/>
            <person name="Green P."/>
            <person name="Jorgensen R."/>
            <person name="Mayfield S."/>
            <person name="Mueller-Roeber B."/>
            <person name="Rajamani S."/>
            <person name="Sayre R.T."/>
            <person name="Brokstein P."/>
            <person name="Dubchak I."/>
            <person name="Goodstein D."/>
            <person name="Hornick L."/>
            <person name="Huang Y.W."/>
            <person name="Jhaveri J."/>
            <person name="Luo Y."/>
            <person name="Martinez D."/>
            <person name="Ngau W.C."/>
            <person name="Otillar B."/>
            <person name="Poliakov A."/>
            <person name="Porter A."/>
            <person name="Szajkowski L."/>
            <person name="Werner G."/>
            <person name="Zhou K."/>
            <person name="Grigoriev I.V."/>
            <person name="Rokhsar D.S."/>
            <person name="Grossman A.R."/>
        </authorList>
    </citation>
    <scope>NUCLEOTIDE SEQUENCE [LARGE SCALE GENOMIC DNA]</scope>
    <source>
        <strain evidence="13">CC-503</strain>
    </source>
</reference>
<dbReference type="PANTHER" id="PTHR11920:SF335">
    <property type="entry name" value="GUANYLATE CYCLASE"/>
    <property type="match status" value="1"/>
</dbReference>
<feature type="transmembrane region" description="Helical" evidence="10">
    <location>
        <begin position="63"/>
        <end position="82"/>
    </location>
</feature>
<dbReference type="Pfam" id="PF00211">
    <property type="entry name" value="Guanylate_cyc"/>
    <property type="match status" value="1"/>
</dbReference>
<feature type="region of interest" description="Disordered" evidence="9">
    <location>
        <begin position="745"/>
        <end position="790"/>
    </location>
</feature>
<feature type="region of interest" description="Disordered" evidence="9">
    <location>
        <begin position="2437"/>
        <end position="2473"/>
    </location>
</feature>
<dbReference type="InterPro" id="IPR029787">
    <property type="entry name" value="Nucleotide_cyclase"/>
</dbReference>
<dbReference type="InterPro" id="IPR018297">
    <property type="entry name" value="A/G_cyclase_CS"/>
</dbReference>
<feature type="compositionally biased region" description="Basic residues" evidence="9">
    <location>
        <begin position="745"/>
        <end position="756"/>
    </location>
</feature>
<feature type="region of interest" description="Disordered" evidence="9">
    <location>
        <begin position="613"/>
        <end position="694"/>
    </location>
</feature>
<feature type="region of interest" description="Disordered" evidence="9">
    <location>
        <begin position="1406"/>
        <end position="1480"/>
    </location>
</feature>
<dbReference type="Gene3D" id="3.30.70.1230">
    <property type="entry name" value="Nucleotide cyclase"/>
    <property type="match status" value="1"/>
</dbReference>
<dbReference type="GO" id="GO:0001653">
    <property type="term" value="F:peptide receptor activity"/>
    <property type="evidence" value="ECO:0000318"/>
    <property type="project" value="GO_Central"/>
</dbReference>
<dbReference type="RefSeq" id="XP_042918439.1">
    <property type="nucleotide sequence ID" value="XM_043068344.1"/>
</dbReference>
<dbReference type="GO" id="GO:0004383">
    <property type="term" value="F:guanylate cyclase activity"/>
    <property type="evidence" value="ECO:0000318"/>
    <property type="project" value="GO_Central"/>
</dbReference>
<feature type="region of interest" description="Disordered" evidence="9">
    <location>
        <begin position="908"/>
        <end position="945"/>
    </location>
</feature>
<evidence type="ECO:0000259" key="11">
    <source>
        <dbReference type="PROSITE" id="PS50125"/>
    </source>
</evidence>
<feature type="region of interest" description="Disordered" evidence="9">
    <location>
        <begin position="1351"/>
        <end position="1378"/>
    </location>
</feature>
<protein>
    <recommendedName>
        <fullName evidence="11">Guanylate cyclase domain-containing protein</fullName>
    </recommendedName>
</protein>
<evidence type="ECO:0000256" key="1">
    <source>
        <dbReference type="ARBA" id="ARBA00004370"/>
    </source>
</evidence>
<feature type="compositionally biased region" description="Low complexity" evidence="9">
    <location>
        <begin position="1428"/>
        <end position="1447"/>
    </location>
</feature>
<dbReference type="Gene3D" id="3.30.450.40">
    <property type="match status" value="1"/>
</dbReference>
<dbReference type="PROSITE" id="PS50125">
    <property type="entry name" value="GUANYLATE_CYCLASE_2"/>
    <property type="match status" value="1"/>
</dbReference>
<dbReference type="PANTHER" id="PTHR11920">
    <property type="entry name" value="GUANYLYL CYCLASE"/>
    <property type="match status" value="1"/>
</dbReference>
<evidence type="ECO:0000256" key="4">
    <source>
        <dbReference type="ARBA" id="ARBA00022989"/>
    </source>
</evidence>
<proteinExistence type="inferred from homology"/>
<keyword evidence="6" id="KW-0675">Receptor</keyword>
<dbReference type="KEGG" id="cre:CHLRE_12g518350v5"/>
<dbReference type="InterPro" id="IPR003018">
    <property type="entry name" value="GAF"/>
</dbReference>
<evidence type="ECO:0000256" key="2">
    <source>
        <dbReference type="ARBA" id="ARBA00022692"/>
    </source>
</evidence>
<dbReference type="EMBL" id="CM008973">
    <property type="protein sequence ID" value="PNW75234.1"/>
    <property type="molecule type" value="Genomic_DNA"/>
</dbReference>
<dbReference type="InterPro" id="IPR050401">
    <property type="entry name" value="Cyclic_nucleotide_synthase"/>
</dbReference>
<keyword evidence="13" id="KW-1185">Reference proteome</keyword>
<dbReference type="InterPro" id="IPR001054">
    <property type="entry name" value="A/G_cyclase"/>
</dbReference>
<evidence type="ECO:0000256" key="9">
    <source>
        <dbReference type="SAM" id="MobiDB-lite"/>
    </source>
</evidence>
<dbReference type="SUPFAM" id="SSF55781">
    <property type="entry name" value="GAF domain-like"/>
    <property type="match status" value="1"/>
</dbReference>
<dbReference type="GO" id="GO:0007168">
    <property type="term" value="P:receptor guanylyl cyclase signaling pathway"/>
    <property type="evidence" value="ECO:0000318"/>
    <property type="project" value="GO_Central"/>
</dbReference>
<dbReference type="Pfam" id="PF01590">
    <property type="entry name" value="GAF"/>
    <property type="match status" value="1"/>
</dbReference>
<dbReference type="GO" id="GO:0000166">
    <property type="term" value="F:nucleotide binding"/>
    <property type="evidence" value="ECO:0007669"/>
    <property type="project" value="UniProtKB-KW"/>
</dbReference>
<evidence type="ECO:0000256" key="8">
    <source>
        <dbReference type="RuleBase" id="RU000405"/>
    </source>
</evidence>
<evidence type="ECO:0000313" key="13">
    <source>
        <dbReference type="Proteomes" id="UP000006906"/>
    </source>
</evidence>
<keyword evidence="3" id="KW-0547">Nucleotide-binding</keyword>
<feature type="transmembrane region" description="Helical" evidence="10">
    <location>
        <begin position="1998"/>
        <end position="2021"/>
    </location>
</feature>
<comment type="similarity">
    <text evidence="8">Belongs to the adenylyl cyclase class-4/guanylyl cyclase family.</text>
</comment>
<keyword evidence="4 10" id="KW-1133">Transmembrane helix</keyword>
<dbReference type="InterPro" id="IPR029016">
    <property type="entry name" value="GAF-like_dom_sf"/>
</dbReference>
<dbReference type="OrthoDB" id="544169at2759"/>
<feature type="region of interest" description="Disordered" evidence="9">
    <location>
        <begin position="2085"/>
        <end position="2109"/>
    </location>
</feature>
<keyword evidence="7 8" id="KW-0456">Lyase</keyword>
<keyword evidence="5 10" id="KW-0472">Membrane</keyword>
<dbReference type="InParanoid" id="A0A2K3D3W8"/>
<sequence length="2714" mass="276469">MLLPGPACVPSLVLGVALGAIFCSRSDTWRLISDKIYYGTYSKRGRLVSQEPALPLTATQCRWLTQNLLLKLVLLTVTYYQLYSVATTAHPRTALIYLILAVTGCLVKAMMHGASLALLAQDGRSYLRMAPELHPRVTVVNTLAVLACHASGLLPVQFQVQTIATGLQLILQQDSKDLFLVQLGLSCMIFSTAHATQPYVNRFGKGCGSRMALAAFSAAASKLGASGGALEAAVGLSGISSAAASAAGPDVCASAPAAYDAHSITGTMHMTTFLGICVGITFMYNVFCKSFILPTPLPPERGSAAAVPPSHMLLTTTSSGLPSAAPSIGGKALAGVRGSVDVADSSSASLHSAASLLPWLRGPRRGPAGSVLASVVSTDLASAHGSISESTTTGMGPAEKLAAAGAGGGAAGSGLLAQSMSELRALHPAARSYILKVALSRLSAAACGLMYSSIVVLDLLAGAPLTSRLVSVATGVGVVAVNLYQVWVMLRHSAQYLQRADAYNRWTWLISVFCIIGPHCEPWVALQDPEAMASGSMFTSLHAFVQDETSGVYFLQQSFLFVFTVLQTMLFTHRGSPTRTLEQLRDIAIYATICYVSWVAHAVNHQFRIYSRQPSAGRSHRPARVSGSSGAVERASGDREWRGSHASHSSSSVTEHGGGAALSAQLKQMAAAQAHAPHVPGSGPGTGSKAAAAAAGAVTPGSPIAKGVFTPPDASSHSLGKLLPSGLPQVAEQTQMHVRVSPLHHPRRRLHHHPPKRQASAPSMHAGGPPGPGMVSGSRHVPSPLSGGHLPQVKAQQQLLPGDGEVEAQPMQDLMPLPPLPTLTESAETVPSRGATSTTAVGGVAALGAVAGVVPSVPGQEPQQLGLPLTPRAALRQSGSITSGALPPAKDSPARHMSIRAAGLREGPLRRRMQSGGMSSSGTPTDPLRSPPLTGPGMSGSSNLLPSWSQSQADLTALAASAMQTAPHFTGAEQSEAVAADMVGRLHASLLWPPGGSDRAVPMFASGSFAPAPSAATAAALGGLNARSCNLTPEGISGRSLLAGVRGASGSVSYAARLTFATMARSTGGLDSLDDEEDEEGTGRPSRFAVSRSGTAGEPALALRKLRSLSAHGDQAGSGTSDGGLGHATGALPPGAYVPLPPVHSLPERQPPWRGHSGLDGVLAAPGSGGSSAIGMGGLEEVVAALWSPESAGATLQTGLRRPPPRAAASGDLYVVPDDSNLPATSTGPEVSRGHRAGSALAPAADLHDVSGVAVEALDAAGCGEHSGQVHMSLEAWAGFGGDVGAVGAAAAGALGVSGGARTSQLGAEEVSVKGHSRTSFELAVVPGRAAAAAAVAAAVEGHAAAAAAAASSSPFTPTQLLPSLSPPDTDSPARLGAAARARARIEVAPLPASAAAAAAASAGVTSSSLPSDVTPATHVPSTGGGTSSTTAPLPSPSSRSVTSLSLGTPRLGARDGSASGMTHRGGSGTGMQPPGSSGNTLGMAAGALRAFGHQLRQLTSTPASRTSMSGKELSAQSGGASISGTDAEATVACGSGGSAPTHASGPAAARMAAASAVASLGHRAASGLNAAFGSSPRGSHTGFAAVMPAAASADCRPEVSPDLMSASDDFMPRDLVFGVIYSLQHAADAVHLWRAFAVPVSGTWLAAALLYVTTLAAGVYYLVGLKQRRAWTTDHRCRTFFWSGRLTALHAVRSTLYTVAGMEVPSLLGRAIVSSTAFGLLGLPAETFLRFMPIKIVIVYALSCVKDPARLALSRLLVALGTYITSATLAYTAAAAAVSRAPLRHHQHAAIHCRIDAAAANAALEKKLASRQAARAARAAAASDAEGDDDDDDDDDVDEVDELLRTACDSSDEGMDADEEEDDDFREVLMRRRMRSACGGLAVEDIGVPDQASRNNLSQTAGKAIMPNPLRCYWNSFCADGNKVAIVIFLVLSALFMGVTELLRRAGGGAGERTAGYEPDPYHVMELWVIRGAEAAVAGLAARLSAAEGAAGLPQTALAMGLFLLGLAVVAVSQVISLAFTASMDPRQGAYAAALTDLAASISALQLEDTARHAVTGTVDRCMSEVLSSCSALFVMVEPHATRGNTLEGMTSPHRGRGPTDSDRGGGAGAFAAHAGHWDSLVTVYVLHDQLLGADLPPYKLSLDQLPSVRAVLERGAPMFLNDTNKASAELMDRFVDWRSARDVEGARSVCCVPVSFSGQAQGAMVLHAPLPNVMDSVFVGMLQALAAQLGQVMYLKRALEDVRADEHLLSDLMPSHVAHTLKRRFMSTYEDAMTLPRFPGMNRMATPAAPFSTPAGSLPLPTDPAAGGIPTAHLDASTSQLHQAGLADLASGLPSLTGPAGGFTGQLGSGGGGTASVGVRPPGGGLAVDVGAAGPAALGAAPGGGGYGGGYGGGVGGVGRTTSGIPLMGMTRRGGASLMGAAQLQLQHQQQSLMNSGSARSMAAASDVGGGGGGGGGGGFQDPAGGGGGGGRALQASASGYMVSPGMGDVPRGLPAAYSQWHSGVTVLFADIVQFTPMSQLLEPHQVMIMLHELFSRYDAMLEKHHVYKVETIGDCYMAATGLLAEDPDHSAHMMDFATGMLAAASTVLVPLVGHGTVRIRIGMNSGTVMSGVVGSVRARYCLFGDTVNTASRMESTGVAGAIQASETSYNLLPPEKRAGWQFRGSIEVKGKGPMNTFLYIPSEDVEGSAAGPAAAMPAVGPSGPLATVYGA</sequence>
<dbReference type="OMA" id="VRARYCL"/>
<evidence type="ECO:0000256" key="3">
    <source>
        <dbReference type="ARBA" id="ARBA00022741"/>
    </source>
</evidence>
<accession>A0A2K3D3W8</accession>
<gene>
    <name evidence="12" type="ORF">CHLRE_12g518350v5</name>
</gene>
<feature type="transmembrane region" description="Helical" evidence="10">
    <location>
        <begin position="268"/>
        <end position="287"/>
    </location>
</feature>
<feature type="region of interest" description="Disordered" evidence="9">
    <location>
        <begin position="1111"/>
        <end position="1159"/>
    </location>
</feature>
<dbReference type="Gramene" id="PNW75234">
    <property type="protein sequence ID" value="PNW75234"/>
    <property type="gene ID" value="CHLRE_12g518350v5"/>
</dbReference>
<evidence type="ECO:0000256" key="5">
    <source>
        <dbReference type="ARBA" id="ARBA00023136"/>
    </source>
</evidence>
<feature type="region of interest" description="Disordered" evidence="9">
    <location>
        <begin position="1195"/>
        <end position="1237"/>
    </location>
</feature>
<dbReference type="GeneID" id="5722628"/>
<organism evidence="12 13">
    <name type="scientific">Chlamydomonas reinhardtii</name>
    <name type="common">Chlamydomonas smithii</name>
    <dbReference type="NCBI Taxonomy" id="3055"/>
    <lineage>
        <taxon>Eukaryota</taxon>
        <taxon>Viridiplantae</taxon>
        <taxon>Chlorophyta</taxon>
        <taxon>core chlorophytes</taxon>
        <taxon>Chlorophyceae</taxon>
        <taxon>CS clade</taxon>
        <taxon>Chlamydomonadales</taxon>
        <taxon>Chlamydomonadaceae</taxon>
        <taxon>Chlamydomonas</taxon>
    </lineage>
</organism>
<dbReference type="Proteomes" id="UP000006906">
    <property type="component" value="Chromosome 12"/>
</dbReference>